<dbReference type="HAMAP" id="MF_01974">
    <property type="entry name" value="MetAP_1"/>
    <property type="match status" value="1"/>
</dbReference>
<accession>A0AAU8DW90</accession>
<comment type="function">
    <text evidence="1 6">Removes the N-terminal methionine from nascent proteins. The N-terminal methionine is often cleaved when the second residue in the primary sequence is small and uncharged (Met-Ala-, Cys, Gly, Pro, Ser, Thr, or Val). Requires deformylation of the N(alpha)-formylated initiator methionine before it can be hydrolyzed.</text>
</comment>
<dbReference type="EC" id="3.4.11.18" evidence="6 7"/>
<comment type="subunit">
    <text evidence="6">Monomer.</text>
</comment>
<dbReference type="GO" id="GO:0005829">
    <property type="term" value="C:cytosol"/>
    <property type="evidence" value="ECO:0007669"/>
    <property type="project" value="TreeGrafter"/>
</dbReference>
<evidence type="ECO:0000256" key="4">
    <source>
        <dbReference type="ARBA" id="ARBA00022723"/>
    </source>
</evidence>
<dbReference type="InterPro" id="IPR001714">
    <property type="entry name" value="Pept_M24_MAP"/>
</dbReference>
<feature type="binding site" evidence="6">
    <location>
        <position position="120"/>
    </location>
    <ligand>
        <name>a divalent metal cation</name>
        <dbReference type="ChEBI" id="CHEBI:60240"/>
        <label>1</label>
    </ligand>
</feature>
<comment type="similarity">
    <text evidence="6">Belongs to the peptidase M24A family. Methionine aminopeptidase type 1 subfamily.</text>
</comment>
<dbReference type="NCBIfam" id="TIGR00500">
    <property type="entry name" value="met_pdase_I"/>
    <property type="match status" value="1"/>
</dbReference>
<dbReference type="PANTHER" id="PTHR43330">
    <property type="entry name" value="METHIONINE AMINOPEPTIDASE"/>
    <property type="match status" value="1"/>
</dbReference>
<organism evidence="9">
    <name type="scientific">Nakamurella sp. A5-74</name>
    <dbReference type="NCBI Taxonomy" id="3158264"/>
    <lineage>
        <taxon>Bacteria</taxon>
        <taxon>Bacillati</taxon>
        <taxon>Actinomycetota</taxon>
        <taxon>Actinomycetes</taxon>
        <taxon>Nakamurellales</taxon>
        <taxon>Nakamurellaceae</taxon>
        <taxon>Nakamurella</taxon>
    </lineage>
</organism>
<dbReference type="Gene3D" id="3.90.230.10">
    <property type="entry name" value="Creatinase/methionine aminopeptidase superfamily"/>
    <property type="match status" value="1"/>
</dbReference>
<gene>
    <name evidence="6 9" type="primary">map</name>
    <name evidence="9" type="ORF">ABLG96_09450</name>
</gene>
<keyword evidence="3 6" id="KW-0645">Protease</keyword>
<feature type="binding site" evidence="6">
    <location>
        <position position="248"/>
    </location>
    <ligand>
        <name>a divalent metal cation</name>
        <dbReference type="ChEBI" id="CHEBI:60240"/>
        <label>2</label>
        <note>catalytic</note>
    </ligand>
</feature>
<feature type="binding site" evidence="6">
    <location>
        <position position="248"/>
    </location>
    <ligand>
        <name>a divalent metal cation</name>
        <dbReference type="ChEBI" id="CHEBI:60240"/>
        <label>1</label>
    </ligand>
</feature>
<dbReference type="GO" id="GO:0070006">
    <property type="term" value="F:metalloaminopeptidase activity"/>
    <property type="evidence" value="ECO:0007669"/>
    <property type="project" value="UniProtKB-UniRule"/>
</dbReference>
<feature type="binding site" evidence="6">
    <location>
        <position position="216"/>
    </location>
    <ligand>
        <name>a divalent metal cation</name>
        <dbReference type="ChEBI" id="CHEBI:60240"/>
        <label>2</label>
        <note>catalytic</note>
    </ligand>
</feature>
<dbReference type="Pfam" id="PF00557">
    <property type="entry name" value="Peptidase_M24"/>
    <property type="match status" value="1"/>
</dbReference>
<feature type="binding site" evidence="6">
    <location>
        <position position="183"/>
    </location>
    <ligand>
        <name>a divalent metal cation</name>
        <dbReference type="ChEBI" id="CHEBI:60240"/>
        <label>2</label>
        <note>catalytic</note>
    </ligand>
</feature>
<dbReference type="InterPro" id="IPR000994">
    <property type="entry name" value="Pept_M24"/>
</dbReference>
<evidence type="ECO:0000256" key="2">
    <source>
        <dbReference type="ARBA" id="ARBA00022438"/>
    </source>
</evidence>
<sequence length="264" mass="27671">MLMRERVELRTPSEIDAMAAAGSVVAECLRRCREVAAAELAGGITPRLLDDVAAQVISDRGAESCYIGYHPQWAPSPYPAVTCISINDVVVHAIPNEVRLVPGDLVSVDIAVLVDGWAADAAISFHVGDGDPAEIEMIAAAGRSLDAGIENMRRGLKLGDVSHAIGTTAKAGGYGLLADHGGHGIGRSMHAAPHVANEGRPHRGLPLKTGLVLALEPMLQLGGRDGYRHLEDGWGIATADGSRACHVEHTVAVTDDGPRILTVE</sequence>
<evidence type="ECO:0000259" key="8">
    <source>
        <dbReference type="Pfam" id="PF00557"/>
    </source>
</evidence>
<comment type="catalytic activity">
    <reaction evidence="6 7">
        <text>Release of N-terminal amino acids, preferentially methionine, from peptides and arylamides.</text>
        <dbReference type="EC" id="3.4.11.18"/>
    </reaction>
</comment>
<dbReference type="PRINTS" id="PR00599">
    <property type="entry name" value="MAPEPTIDASE"/>
</dbReference>
<feature type="binding site" evidence="6">
    <location>
        <position position="109"/>
    </location>
    <ligand>
        <name>a divalent metal cation</name>
        <dbReference type="ChEBI" id="CHEBI:60240"/>
        <label>1</label>
    </ligand>
</feature>
<dbReference type="InterPro" id="IPR036005">
    <property type="entry name" value="Creatinase/aminopeptidase-like"/>
</dbReference>
<feature type="binding site" evidence="6">
    <location>
        <position position="190"/>
    </location>
    <ligand>
        <name>substrate</name>
    </ligand>
</feature>
<dbReference type="GO" id="GO:0006508">
    <property type="term" value="P:proteolysis"/>
    <property type="evidence" value="ECO:0007669"/>
    <property type="project" value="UniProtKB-KW"/>
</dbReference>
<dbReference type="RefSeq" id="WP_353651082.1">
    <property type="nucleotide sequence ID" value="NZ_CP159218.1"/>
</dbReference>
<evidence type="ECO:0000256" key="7">
    <source>
        <dbReference type="RuleBase" id="RU003653"/>
    </source>
</evidence>
<evidence type="ECO:0000313" key="9">
    <source>
        <dbReference type="EMBL" id="XCG65477.1"/>
    </source>
</evidence>
<dbReference type="GO" id="GO:0046872">
    <property type="term" value="F:metal ion binding"/>
    <property type="evidence" value="ECO:0007669"/>
    <property type="project" value="UniProtKB-UniRule"/>
</dbReference>
<proteinExistence type="inferred from homology"/>
<keyword evidence="5 6" id="KW-0378">Hydrolase</keyword>
<dbReference type="SUPFAM" id="SSF55920">
    <property type="entry name" value="Creatinase/aminopeptidase"/>
    <property type="match status" value="1"/>
</dbReference>
<feature type="domain" description="Peptidase M24" evidence="8">
    <location>
        <begin position="17"/>
        <end position="255"/>
    </location>
</feature>
<evidence type="ECO:0000256" key="5">
    <source>
        <dbReference type="ARBA" id="ARBA00022801"/>
    </source>
</evidence>
<keyword evidence="4 6" id="KW-0479">Metal-binding</keyword>
<feature type="binding site" evidence="6">
    <location>
        <position position="92"/>
    </location>
    <ligand>
        <name>substrate</name>
    </ligand>
</feature>
<dbReference type="AlphaFoldDB" id="A0AAU8DW90"/>
<dbReference type="InterPro" id="IPR002467">
    <property type="entry name" value="Pept_M24A_MAP1"/>
</dbReference>
<keyword evidence="2 6" id="KW-0031">Aminopeptidase</keyword>
<dbReference type="PANTHER" id="PTHR43330:SF27">
    <property type="entry name" value="METHIONINE AMINOPEPTIDASE"/>
    <property type="match status" value="1"/>
</dbReference>
<evidence type="ECO:0000256" key="1">
    <source>
        <dbReference type="ARBA" id="ARBA00002521"/>
    </source>
</evidence>
<reference evidence="9" key="1">
    <citation type="submission" date="2024-05" db="EMBL/GenBank/DDBJ databases">
        <authorList>
            <person name="Cai S.Y."/>
            <person name="Jin L.M."/>
            <person name="Li H.R."/>
        </authorList>
    </citation>
    <scope>NUCLEOTIDE SEQUENCE</scope>
    <source>
        <strain evidence="9">A5-74</strain>
    </source>
</reference>
<dbReference type="EMBL" id="CP159218">
    <property type="protein sequence ID" value="XCG65477.1"/>
    <property type="molecule type" value="Genomic_DNA"/>
</dbReference>
<comment type="cofactor">
    <cofactor evidence="6">
        <name>Co(2+)</name>
        <dbReference type="ChEBI" id="CHEBI:48828"/>
    </cofactor>
    <cofactor evidence="6">
        <name>Zn(2+)</name>
        <dbReference type="ChEBI" id="CHEBI:29105"/>
    </cofactor>
    <cofactor evidence="6">
        <name>Mn(2+)</name>
        <dbReference type="ChEBI" id="CHEBI:29035"/>
    </cofactor>
    <cofactor evidence="6">
        <name>Fe(2+)</name>
        <dbReference type="ChEBI" id="CHEBI:29033"/>
    </cofactor>
    <text evidence="6">Binds 2 divalent metal cations per subunit. Has a high-affinity and a low affinity metal-binding site. The true nature of the physiological cofactor is under debate. The enzyme is active with cobalt, zinc, manganese or divalent iron ions. Most likely, methionine aminopeptidases function as mononuclear Fe(2+)-metalloproteases under physiological conditions, and the catalytically relevant metal-binding site has been assigned to the histidine-containing high-affinity site.</text>
</comment>
<protein>
    <recommendedName>
        <fullName evidence="6 7">Methionine aminopeptidase</fullName>
        <shortName evidence="6">MAP</shortName>
        <shortName evidence="6">MetAP</shortName>
        <ecNumber evidence="6 7">3.4.11.18</ecNumber>
    </recommendedName>
    <alternativeName>
        <fullName evidence="6">Peptidase M</fullName>
    </alternativeName>
</protein>
<dbReference type="GO" id="GO:0004239">
    <property type="term" value="F:initiator methionyl aminopeptidase activity"/>
    <property type="evidence" value="ECO:0007669"/>
    <property type="project" value="UniProtKB-UniRule"/>
</dbReference>
<feature type="binding site" evidence="6">
    <location>
        <position position="120"/>
    </location>
    <ligand>
        <name>a divalent metal cation</name>
        <dbReference type="ChEBI" id="CHEBI:60240"/>
        <label>2</label>
        <note>catalytic</note>
    </ligand>
</feature>
<name>A0AAU8DW90_9ACTN</name>
<evidence type="ECO:0000256" key="3">
    <source>
        <dbReference type="ARBA" id="ARBA00022670"/>
    </source>
</evidence>
<evidence type="ECO:0000256" key="6">
    <source>
        <dbReference type="HAMAP-Rule" id="MF_01974"/>
    </source>
</evidence>